<evidence type="ECO:0000313" key="2">
    <source>
        <dbReference type="EMBL" id="ABJ87869.1"/>
    </source>
</evidence>
<dbReference type="EMBL" id="CP000473">
    <property type="protein sequence ID" value="ABJ87869.1"/>
    <property type="molecule type" value="Genomic_DNA"/>
</dbReference>
<sequence>MPETAVAEEILNLTRDFPPVPTEAWEAAIAKDLKGADYEKKLVWRTEEGLGIRPYYRKEALAGLDAQVQTMPGHYPFARGAGRGWEIAQDSKPGPQAVRADVLHEAGAHAIQELGYAIAAGVERLAALTATLPVDTIAPQIEFVFAVGPSYFIEIAKLRAARILWALAVDAFGSGDDGACRMRLHVRTPQRNKSAYDRYTNLLRVTTEAASAVIGGCDQLNVEPFAFDAHLALNVQRILQEEAHLDAVADPAGGSYYIEALTDSLAREAWKLFQQIEAEGGYAKALASGAIAKVLAQTRAAREKAYSGRRRTLVGVNNYPSVTEKAPDAEFPAPGPATPLPQVRIAEPFEQIRRRTSEHAIATGRYPKVLLLKRGDVRMKGARSNFCFNFFGCAGFDMVEAEEYAGTDADLAILCSSDPEYLAFAQEVCANVKIPVLVAGNPKDQIEALQAAGVLGFIHVFSDLIQTLTEWQDKLGMRSSQ</sequence>
<evidence type="ECO:0000259" key="1">
    <source>
        <dbReference type="Pfam" id="PF01642"/>
    </source>
</evidence>
<dbReference type="HOGENOM" id="CLU_009523_6_0_0"/>
<dbReference type="PANTHER" id="PTHR48101">
    <property type="entry name" value="METHYLMALONYL-COA MUTASE, MITOCHONDRIAL-RELATED"/>
    <property type="match status" value="1"/>
</dbReference>
<accession>Q01R51</accession>
<dbReference type="Pfam" id="PF01642">
    <property type="entry name" value="MM_CoA_mutase"/>
    <property type="match status" value="1"/>
</dbReference>
<dbReference type="STRING" id="234267.Acid_6956"/>
<name>Q01R51_SOLUE</name>
<dbReference type="KEGG" id="sus:Acid_6956"/>
<gene>
    <name evidence="2" type="ordered locus">Acid_6956</name>
</gene>
<dbReference type="PANTHER" id="PTHR48101:SF1">
    <property type="entry name" value="METHYLMALONYL-COA MUTASE, LARGE SUBUNIT"/>
    <property type="match status" value="1"/>
</dbReference>
<protein>
    <submittedName>
        <fullName evidence="2">Methylmalonyl-CoA mutase</fullName>
        <ecNumber evidence="2">5.4.99.2</ecNumber>
    </submittedName>
</protein>
<dbReference type="Gene3D" id="3.20.20.240">
    <property type="entry name" value="Methylmalonyl-CoA mutase"/>
    <property type="match status" value="2"/>
</dbReference>
<dbReference type="eggNOG" id="COG1884">
    <property type="taxonomic scope" value="Bacteria"/>
</dbReference>
<dbReference type="Gene3D" id="3.40.50.280">
    <property type="entry name" value="Cobalamin-binding domain"/>
    <property type="match status" value="1"/>
</dbReference>
<proteinExistence type="predicted"/>
<reference evidence="2" key="1">
    <citation type="submission" date="2006-10" db="EMBL/GenBank/DDBJ databases">
        <title>Complete sequence of Solibacter usitatus Ellin6076.</title>
        <authorList>
            <consortium name="US DOE Joint Genome Institute"/>
            <person name="Copeland A."/>
            <person name="Lucas S."/>
            <person name="Lapidus A."/>
            <person name="Barry K."/>
            <person name="Detter J.C."/>
            <person name="Glavina del Rio T."/>
            <person name="Hammon N."/>
            <person name="Israni S."/>
            <person name="Dalin E."/>
            <person name="Tice H."/>
            <person name="Pitluck S."/>
            <person name="Thompson L.S."/>
            <person name="Brettin T."/>
            <person name="Bruce D."/>
            <person name="Han C."/>
            <person name="Tapia R."/>
            <person name="Gilna P."/>
            <person name="Schmutz J."/>
            <person name="Larimer F."/>
            <person name="Land M."/>
            <person name="Hauser L."/>
            <person name="Kyrpides N."/>
            <person name="Mikhailova N."/>
            <person name="Janssen P.H."/>
            <person name="Kuske C.R."/>
            <person name="Richardson P."/>
        </authorList>
    </citation>
    <scope>NUCLEOTIDE SEQUENCE</scope>
    <source>
        <strain evidence="2">Ellin6076</strain>
    </source>
</reference>
<dbReference type="OrthoDB" id="9762378at2"/>
<dbReference type="AlphaFoldDB" id="Q01R51"/>
<dbReference type="InterPro" id="IPR006099">
    <property type="entry name" value="MeMalonylCoA_mutase_a/b_cat"/>
</dbReference>
<dbReference type="InParanoid" id="Q01R51"/>
<dbReference type="GO" id="GO:0031419">
    <property type="term" value="F:cobalamin binding"/>
    <property type="evidence" value="ECO:0007669"/>
    <property type="project" value="InterPro"/>
</dbReference>
<dbReference type="InterPro" id="IPR016176">
    <property type="entry name" value="Cbl-dep_enz_cat"/>
</dbReference>
<organism evidence="2">
    <name type="scientific">Solibacter usitatus (strain Ellin6076)</name>
    <dbReference type="NCBI Taxonomy" id="234267"/>
    <lineage>
        <taxon>Bacteria</taxon>
        <taxon>Pseudomonadati</taxon>
        <taxon>Acidobacteriota</taxon>
        <taxon>Terriglobia</taxon>
        <taxon>Bryobacterales</taxon>
        <taxon>Solibacteraceae</taxon>
        <taxon>Candidatus Solibacter</taxon>
    </lineage>
</organism>
<dbReference type="SUPFAM" id="SSF51703">
    <property type="entry name" value="Cobalamin (vitamin B12)-dependent enzymes"/>
    <property type="match status" value="2"/>
</dbReference>
<dbReference type="GO" id="GO:0004494">
    <property type="term" value="F:methylmalonyl-CoA mutase activity"/>
    <property type="evidence" value="ECO:0007669"/>
    <property type="project" value="UniProtKB-EC"/>
</dbReference>
<dbReference type="EC" id="5.4.99.2" evidence="2"/>
<feature type="domain" description="Methylmalonyl-CoA mutase alpha/beta chain catalytic" evidence="1">
    <location>
        <begin position="98"/>
        <end position="328"/>
    </location>
</feature>
<keyword evidence="2" id="KW-0413">Isomerase</keyword>